<organism evidence="2">
    <name type="scientific">uncultured Phycisphaerae bacterium</name>
    <dbReference type="NCBI Taxonomy" id="904963"/>
    <lineage>
        <taxon>Bacteria</taxon>
        <taxon>Pseudomonadati</taxon>
        <taxon>Planctomycetota</taxon>
        <taxon>Phycisphaerae</taxon>
        <taxon>environmental samples</taxon>
    </lineage>
</organism>
<evidence type="ECO:0000313" key="2">
    <source>
        <dbReference type="EMBL" id="CAA9436548.1"/>
    </source>
</evidence>
<feature type="non-terminal residue" evidence="2">
    <location>
        <position position="361"/>
    </location>
</feature>
<dbReference type="EMBL" id="CADCUQ010000886">
    <property type="protein sequence ID" value="CAA9436548.1"/>
    <property type="molecule type" value="Genomic_DNA"/>
</dbReference>
<feature type="compositionally biased region" description="Basic and acidic residues" evidence="1">
    <location>
        <begin position="123"/>
        <end position="133"/>
    </location>
</feature>
<feature type="compositionally biased region" description="Basic and acidic residues" evidence="1">
    <location>
        <begin position="30"/>
        <end position="49"/>
    </location>
</feature>
<reference evidence="2" key="1">
    <citation type="submission" date="2020-02" db="EMBL/GenBank/DDBJ databases">
        <authorList>
            <person name="Meier V. D."/>
        </authorList>
    </citation>
    <scope>NUCLEOTIDE SEQUENCE</scope>
    <source>
        <strain evidence="2">AVDCRST_MAG64</strain>
    </source>
</reference>
<evidence type="ECO:0000256" key="1">
    <source>
        <dbReference type="SAM" id="MobiDB-lite"/>
    </source>
</evidence>
<feature type="compositionally biased region" description="Basic and acidic residues" evidence="1">
    <location>
        <begin position="145"/>
        <end position="159"/>
    </location>
</feature>
<feature type="compositionally biased region" description="Low complexity" evidence="1">
    <location>
        <begin position="233"/>
        <end position="253"/>
    </location>
</feature>
<dbReference type="AlphaFoldDB" id="A0A6J4QG01"/>
<feature type="compositionally biased region" description="Basic and acidic residues" evidence="1">
    <location>
        <begin position="182"/>
        <end position="206"/>
    </location>
</feature>
<protein>
    <submittedName>
        <fullName evidence="2">Uncharacterized protein</fullName>
    </submittedName>
</protein>
<feature type="compositionally biased region" description="Basic and acidic residues" evidence="1">
    <location>
        <begin position="219"/>
        <end position="229"/>
    </location>
</feature>
<feature type="compositionally biased region" description="Basic and acidic residues" evidence="1">
    <location>
        <begin position="1"/>
        <end position="21"/>
    </location>
</feature>
<sequence length="361" mass="39938">ANPPDPRRDRPAFDDLRQRGEGRRHHPARRAADERADRRRPRLRLEGDRRRRRLHAGHQAAGRDARQVQEPDPGRGAEEREERRGRQPDRHPPGHRRPRRRPRRRAGDEPRGGHQPQGRHPVRHPDAGPDARAGRPGPAPARALVRVDRDRGRQLADGRRRLRRVRAGGRPAGPPGQRRRAVQPDHRGPQRELDGVEHDRQGDQRGRGGQRRGAGRRGRREERGRHDPGGRPGPARLVHRPGPAAAGPAVAERGPGGRQREDRHDHRHRGRRGQPGDHQPQGADDQHRRPQAGRDAAGAGGEPEGRGRDGPGPAGRGQAPGPGAGVRPAQGAGRGPDLHRQGAAPQREAAREADREWGRAV</sequence>
<name>A0A6J4QG01_9BACT</name>
<feature type="compositionally biased region" description="Basic residues" evidence="1">
    <location>
        <begin position="93"/>
        <end position="104"/>
    </location>
</feature>
<feature type="compositionally biased region" description="Basic residues" evidence="1">
    <location>
        <begin position="208"/>
        <end position="218"/>
    </location>
</feature>
<feature type="compositionally biased region" description="Low complexity" evidence="1">
    <location>
        <begin position="134"/>
        <end position="143"/>
    </location>
</feature>
<feature type="compositionally biased region" description="Basic and acidic residues" evidence="1">
    <location>
        <begin position="61"/>
        <end position="92"/>
    </location>
</feature>
<feature type="region of interest" description="Disordered" evidence="1">
    <location>
        <begin position="1"/>
        <end position="361"/>
    </location>
</feature>
<feature type="compositionally biased region" description="Basic and acidic residues" evidence="1">
    <location>
        <begin position="348"/>
        <end position="361"/>
    </location>
</feature>
<feature type="compositionally biased region" description="Gly residues" evidence="1">
    <location>
        <begin position="310"/>
        <end position="324"/>
    </location>
</feature>
<feature type="non-terminal residue" evidence="2">
    <location>
        <position position="1"/>
    </location>
</feature>
<proteinExistence type="predicted"/>
<accession>A0A6J4QG01</accession>
<gene>
    <name evidence="2" type="ORF">AVDCRST_MAG64-3831</name>
</gene>